<organism evidence="1">
    <name type="scientific">Schistosoma mansoni</name>
    <name type="common">Blood fluke</name>
    <dbReference type="NCBI Taxonomy" id="6183"/>
    <lineage>
        <taxon>Eukaryota</taxon>
        <taxon>Metazoa</taxon>
        <taxon>Spiralia</taxon>
        <taxon>Lophotrochozoa</taxon>
        <taxon>Platyhelminthes</taxon>
        <taxon>Trematoda</taxon>
        <taxon>Digenea</taxon>
        <taxon>Strigeidida</taxon>
        <taxon>Schistosomatoidea</taxon>
        <taxon>Schistosomatidae</taxon>
        <taxon>Schistosoma</taxon>
    </lineage>
</organism>
<accession>A0A5K4EWF7</accession>
<dbReference type="InParanoid" id="A0A5K4EWF7"/>
<dbReference type="ExpressionAtlas" id="A0A5K4EWF7">
    <property type="expression patterns" value="baseline"/>
</dbReference>
<name>A0A5K4EWF7_SCHMA</name>
<reference evidence="1" key="1">
    <citation type="submission" date="2019-11" db="UniProtKB">
        <authorList>
            <consortium name="WormBaseParasite"/>
        </authorList>
    </citation>
    <scope>IDENTIFICATION</scope>
    <source>
        <strain evidence="1">Puerto Rican</strain>
    </source>
</reference>
<dbReference type="WBParaSite" id="Smp_164820.2">
    <property type="protein sequence ID" value="Smp_164820.2"/>
    <property type="gene ID" value="Smp_164820"/>
</dbReference>
<dbReference type="AlphaFoldDB" id="A0A5K4EWF7"/>
<evidence type="ECO:0000313" key="1">
    <source>
        <dbReference type="WBParaSite" id="Smp_164820.2"/>
    </source>
</evidence>
<proteinExistence type="predicted"/>
<protein>
    <submittedName>
        <fullName evidence="1">Uncharacterized protein</fullName>
    </submittedName>
</protein>
<dbReference type="STRING" id="6183.A0A5K4EWF7"/>
<sequence>MLPSLTKLYHVTSEWSDSELSLLLSALKRDRSFSTRELAEFIQTKNKTEIRELMACLMDVNEKNLQDPQITVPEVKPEGSIDILLQITRHSCTEYYNYSMALNEVLQRASTWESVECRKINKRDPDPIYLPYAQVYRFFSSLVCGKPLPNLSDLSSGAFLDLLTCLDRILSFVNNSKKSENSNHNPRLLVDQLQNANKIATEKIGVFLALAAAIQLNSRLCSRRGCGITEKFDEHCIAPLFLLSKVKHPNTLKQTREMVEYLINRFVKLWSLPKFPCSQNGSFASEGELNIQSTDIPDALFKRLSIFSLNPFSFPMEVMSPFQKILDDFRHMCSSRFSYLNRFKSMLYISLPIGLQHSVKRSSPSQPIKVVNQWKKRRIEKSSTKSRPTIRRRKALESSVPLDNLITLSFDENTNRVDSNACSDEKTDLKVNLTSRRFVNWCPGTHFIRVSDPAEDEAVKILMNKVRKNSLIIVYMVIINTDSSVSCVHTYSSQQSYLLAHKNKCCLCELVSFVYLSSLSFCTELQANLFVCK</sequence>